<dbReference type="InParanoid" id="A0A409XYC6"/>
<dbReference type="Proteomes" id="UP000284706">
    <property type="component" value="Unassembled WGS sequence"/>
</dbReference>
<proteinExistence type="predicted"/>
<keyword evidence="2" id="KW-1185">Reference proteome</keyword>
<name>A0A409XYC6_9AGAR</name>
<protein>
    <submittedName>
        <fullName evidence="1">Uncharacterized protein</fullName>
    </submittedName>
</protein>
<sequence length="111" mass="11319">MVIFNPGAFIDVLKCACADTFQSVFPQCVDCFIKTNQSDVLDTSSLPSLVGDIKNICGLESALLGNVSGADASLTAGAPIPTSSASASTVSKQHVSLKIATAIIVLGLFIG</sequence>
<dbReference type="EMBL" id="NHYE01001414">
    <property type="protein sequence ID" value="PPQ95777.1"/>
    <property type="molecule type" value="Genomic_DNA"/>
</dbReference>
<comment type="caution">
    <text evidence="1">The sequence shown here is derived from an EMBL/GenBank/DDBJ whole genome shotgun (WGS) entry which is preliminary data.</text>
</comment>
<organism evidence="1 2">
    <name type="scientific">Gymnopilus dilepis</name>
    <dbReference type="NCBI Taxonomy" id="231916"/>
    <lineage>
        <taxon>Eukaryota</taxon>
        <taxon>Fungi</taxon>
        <taxon>Dikarya</taxon>
        <taxon>Basidiomycota</taxon>
        <taxon>Agaricomycotina</taxon>
        <taxon>Agaricomycetes</taxon>
        <taxon>Agaricomycetidae</taxon>
        <taxon>Agaricales</taxon>
        <taxon>Agaricineae</taxon>
        <taxon>Hymenogastraceae</taxon>
        <taxon>Gymnopilus</taxon>
    </lineage>
</organism>
<dbReference type="OrthoDB" id="3361196at2759"/>
<dbReference type="AlphaFoldDB" id="A0A409XYC6"/>
<reference evidence="1 2" key="1">
    <citation type="journal article" date="2018" name="Evol. Lett.">
        <title>Horizontal gene cluster transfer increased hallucinogenic mushroom diversity.</title>
        <authorList>
            <person name="Reynolds H.T."/>
            <person name="Vijayakumar V."/>
            <person name="Gluck-Thaler E."/>
            <person name="Korotkin H.B."/>
            <person name="Matheny P.B."/>
            <person name="Slot J.C."/>
        </authorList>
    </citation>
    <scope>NUCLEOTIDE SEQUENCE [LARGE SCALE GENOMIC DNA]</scope>
    <source>
        <strain evidence="1 2">SRW20</strain>
    </source>
</reference>
<evidence type="ECO:0000313" key="1">
    <source>
        <dbReference type="EMBL" id="PPQ95777.1"/>
    </source>
</evidence>
<evidence type="ECO:0000313" key="2">
    <source>
        <dbReference type="Proteomes" id="UP000284706"/>
    </source>
</evidence>
<gene>
    <name evidence="1" type="ORF">CVT26_015917</name>
</gene>
<accession>A0A409XYC6</accession>